<dbReference type="NCBIfam" id="NF004811">
    <property type="entry name" value="PRK06158.1"/>
    <property type="match status" value="1"/>
</dbReference>
<dbReference type="Gene3D" id="3.40.47.10">
    <property type="match status" value="1"/>
</dbReference>
<feature type="domain" description="Thiolase C-terminal" evidence="1">
    <location>
        <begin position="238"/>
        <end position="380"/>
    </location>
</feature>
<comment type="caution">
    <text evidence="2">The sequence shown here is derived from an EMBL/GenBank/DDBJ whole genome shotgun (WGS) entry which is preliminary data.</text>
</comment>
<evidence type="ECO:0000313" key="2">
    <source>
        <dbReference type="EMBL" id="MBB6520742.1"/>
    </source>
</evidence>
<dbReference type="InterPro" id="IPR002155">
    <property type="entry name" value="Thiolase"/>
</dbReference>
<accession>A0A7X0MXB9</accession>
<dbReference type="InParanoid" id="A0A7X0MXB9"/>
<name>A0A7X0MXB9_9GAMM</name>
<dbReference type="PANTHER" id="PTHR42870:SF1">
    <property type="entry name" value="NON-SPECIFIC LIPID-TRANSFER PROTEIN-LIKE 2"/>
    <property type="match status" value="1"/>
</dbReference>
<reference evidence="2 3" key="1">
    <citation type="submission" date="2020-08" db="EMBL/GenBank/DDBJ databases">
        <title>Genomic Encyclopedia of Type Strains, Phase IV (KMG-IV): sequencing the most valuable type-strain genomes for metagenomic binning, comparative biology and taxonomic classification.</title>
        <authorList>
            <person name="Goeker M."/>
        </authorList>
    </citation>
    <scope>NUCLEOTIDE SEQUENCE [LARGE SCALE GENOMIC DNA]</scope>
    <source>
        <strain evidence="2 3">DSM 22368</strain>
    </source>
</reference>
<keyword evidence="2" id="KW-0808">Transferase</keyword>
<dbReference type="CDD" id="cd00829">
    <property type="entry name" value="SCP-x_thiolase"/>
    <property type="match status" value="1"/>
</dbReference>
<dbReference type="InterPro" id="IPR016039">
    <property type="entry name" value="Thiolase-like"/>
</dbReference>
<dbReference type="Proteomes" id="UP000528457">
    <property type="component" value="Unassembled WGS sequence"/>
</dbReference>
<dbReference type="SUPFAM" id="SSF53901">
    <property type="entry name" value="Thiolase-like"/>
    <property type="match status" value="2"/>
</dbReference>
<organism evidence="2 3">
    <name type="scientific">Pseudoteredinibacter isoporae</name>
    <dbReference type="NCBI Taxonomy" id="570281"/>
    <lineage>
        <taxon>Bacteria</taxon>
        <taxon>Pseudomonadati</taxon>
        <taxon>Pseudomonadota</taxon>
        <taxon>Gammaproteobacteria</taxon>
        <taxon>Cellvibrionales</taxon>
        <taxon>Cellvibrionaceae</taxon>
        <taxon>Pseudoteredinibacter</taxon>
    </lineage>
</organism>
<protein>
    <submittedName>
        <fullName evidence="2">Acetyl-CoA acetyltransferase</fullName>
    </submittedName>
</protein>
<dbReference type="AlphaFoldDB" id="A0A7X0MXB9"/>
<keyword evidence="3" id="KW-1185">Reference proteome</keyword>
<dbReference type="Pfam" id="PF22691">
    <property type="entry name" value="Thiolase_C_1"/>
    <property type="match status" value="1"/>
</dbReference>
<evidence type="ECO:0000259" key="1">
    <source>
        <dbReference type="Pfam" id="PF22691"/>
    </source>
</evidence>
<dbReference type="GO" id="GO:0003988">
    <property type="term" value="F:acetyl-CoA C-acyltransferase activity"/>
    <property type="evidence" value="ECO:0007669"/>
    <property type="project" value="UniProtKB-ARBA"/>
</dbReference>
<dbReference type="EMBL" id="JACHHT010000001">
    <property type="protein sequence ID" value="MBB6520742.1"/>
    <property type="molecule type" value="Genomic_DNA"/>
</dbReference>
<sequence length="384" mass="40142">MSAENLRGKTAVVGVAQAGVGNCEGWQPLELMGLAVQGALDDAGIALHEVDGLCATTGSHYFASLSAAEYLGIQPSFTSCDMNGGSSFMSQLLQGVMAIEAGLCKTVVIAYGSNARSNGGNHAGLIETPEWEQLYRPRIPVTGYALAAARHMHEYGTTREQLAEVVVAARSWGAMNPEAFVQDKIDLETVLGAKIISDPLSVMDCCLVTDGAAAMVLVAKDRAKEYGKKAAYVLGSSSATTHRQIDQMPDLTTTAAVQSGERAYQMAGVQASDIDAIQLYDAFSINVILFLEDLGFCAKGEGGAFVSGGRIAPGGERPVNTNGGGISCVHPGMYGLFCMIEAIRQLRGECGDRQIQSAELALAHGNGGTLSSQATTIFGTEACL</sequence>
<gene>
    <name evidence="2" type="ORF">HNR48_001020</name>
</gene>
<dbReference type="PANTHER" id="PTHR42870">
    <property type="entry name" value="ACETYL-COA C-ACETYLTRANSFERASE"/>
    <property type="match status" value="1"/>
</dbReference>
<dbReference type="PIRSF" id="PIRSF000429">
    <property type="entry name" value="Ac-CoA_Ac_transf"/>
    <property type="match status" value="1"/>
</dbReference>
<dbReference type="InterPro" id="IPR055140">
    <property type="entry name" value="Thiolase_C_2"/>
</dbReference>
<dbReference type="RefSeq" id="WP_166850351.1">
    <property type="nucleotide sequence ID" value="NZ_JAAONY010000001.1"/>
</dbReference>
<proteinExistence type="predicted"/>
<evidence type="ECO:0000313" key="3">
    <source>
        <dbReference type="Proteomes" id="UP000528457"/>
    </source>
</evidence>